<organism evidence="1 2">
    <name type="scientific">Karstenula rhodostoma CBS 690.94</name>
    <dbReference type="NCBI Taxonomy" id="1392251"/>
    <lineage>
        <taxon>Eukaryota</taxon>
        <taxon>Fungi</taxon>
        <taxon>Dikarya</taxon>
        <taxon>Ascomycota</taxon>
        <taxon>Pezizomycotina</taxon>
        <taxon>Dothideomycetes</taxon>
        <taxon>Pleosporomycetidae</taxon>
        <taxon>Pleosporales</taxon>
        <taxon>Massarineae</taxon>
        <taxon>Didymosphaeriaceae</taxon>
        <taxon>Karstenula</taxon>
    </lineage>
</organism>
<dbReference type="EMBL" id="MU001503">
    <property type="protein sequence ID" value="KAF2443136.1"/>
    <property type="molecule type" value="Genomic_DNA"/>
</dbReference>
<accession>A0A9P4UAK0</accession>
<evidence type="ECO:0000313" key="1">
    <source>
        <dbReference type="EMBL" id="KAF2443136.1"/>
    </source>
</evidence>
<dbReference type="AlphaFoldDB" id="A0A9P4UAK0"/>
<name>A0A9P4UAK0_9PLEO</name>
<dbReference type="Proteomes" id="UP000799764">
    <property type="component" value="Unassembled WGS sequence"/>
</dbReference>
<reference evidence="1" key="1">
    <citation type="journal article" date="2020" name="Stud. Mycol.">
        <title>101 Dothideomycetes genomes: a test case for predicting lifestyles and emergence of pathogens.</title>
        <authorList>
            <person name="Haridas S."/>
            <person name="Albert R."/>
            <person name="Binder M."/>
            <person name="Bloem J."/>
            <person name="Labutti K."/>
            <person name="Salamov A."/>
            <person name="Andreopoulos B."/>
            <person name="Baker S."/>
            <person name="Barry K."/>
            <person name="Bills G."/>
            <person name="Bluhm B."/>
            <person name="Cannon C."/>
            <person name="Castanera R."/>
            <person name="Culley D."/>
            <person name="Daum C."/>
            <person name="Ezra D."/>
            <person name="Gonzalez J."/>
            <person name="Henrissat B."/>
            <person name="Kuo A."/>
            <person name="Liang C."/>
            <person name="Lipzen A."/>
            <person name="Lutzoni F."/>
            <person name="Magnuson J."/>
            <person name="Mondo S."/>
            <person name="Nolan M."/>
            <person name="Ohm R."/>
            <person name="Pangilinan J."/>
            <person name="Park H.-J."/>
            <person name="Ramirez L."/>
            <person name="Alfaro M."/>
            <person name="Sun H."/>
            <person name="Tritt A."/>
            <person name="Yoshinaga Y."/>
            <person name="Zwiers L.-H."/>
            <person name="Turgeon B."/>
            <person name="Goodwin S."/>
            <person name="Spatafora J."/>
            <person name="Crous P."/>
            <person name="Grigoriev I."/>
        </authorList>
    </citation>
    <scope>NUCLEOTIDE SEQUENCE</scope>
    <source>
        <strain evidence="1">CBS 690.94</strain>
    </source>
</reference>
<keyword evidence="2" id="KW-1185">Reference proteome</keyword>
<comment type="caution">
    <text evidence="1">The sequence shown here is derived from an EMBL/GenBank/DDBJ whole genome shotgun (WGS) entry which is preliminary data.</text>
</comment>
<gene>
    <name evidence="1" type="ORF">P171DRAFT_363772</name>
</gene>
<proteinExistence type="predicted"/>
<sequence>MDDLQLDELYWKTENDTAFHAVSYKEKQSNDKQTRNAELDDDLRLPAFFTSNCTKVVYCLLPQVREVLGDDPEFDKASWSREYIDPELILFDVDENGNQNKNPLPFLAHDFITIKSKDNQQFVLDVSGDQFGLKEWLYTKKDYWKLLLDGQAPEITCEATKLHKVESEDTRNSALQSAVEQALEEVKADWAREYIFWKDLHLLPEWKRSQLQKSIAAKVRVKVVATLSD</sequence>
<evidence type="ECO:0000313" key="2">
    <source>
        <dbReference type="Proteomes" id="UP000799764"/>
    </source>
</evidence>
<dbReference type="OrthoDB" id="3777101at2759"/>
<protein>
    <submittedName>
        <fullName evidence="1">Uncharacterized protein</fullName>
    </submittedName>
</protein>